<dbReference type="InterPro" id="IPR025452">
    <property type="entry name" value="DUF4218"/>
</dbReference>
<dbReference type="PANTHER" id="PTHR48258">
    <property type="entry name" value="DUF4218 DOMAIN-CONTAINING PROTEIN-RELATED"/>
    <property type="match status" value="1"/>
</dbReference>
<reference evidence="4" key="1">
    <citation type="journal article" date="2016" name="Nature">
        <title>The genome of the seagrass Zostera marina reveals angiosperm adaptation to the sea.</title>
        <authorList>
            <person name="Olsen J.L."/>
            <person name="Rouze P."/>
            <person name="Verhelst B."/>
            <person name="Lin Y.-C."/>
            <person name="Bayer T."/>
            <person name="Collen J."/>
            <person name="Dattolo E."/>
            <person name="De Paoli E."/>
            <person name="Dittami S."/>
            <person name="Maumus F."/>
            <person name="Michel G."/>
            <person name="Kersting A."/>
            <person name="Lauritano C."/>
            <person name="Lohaus R."/>
            <person name="Toepel M."/>
            <person name="Tonon T."/>
            <person name="Vanneste K."/>
            <person name="Amirebrahimi M."/>
            <person name="Brakel J."/>
            <person name="Bostroem C."/>
            <person name="Chovatia M."/>
            <person name="Grimwood J."/>
            <person name="Jenkins J.W."/>
            <person name="Jueterbock A."/>
            <person name="Mraz A."/>
            <person name="Stam W.T."/>
            <person name="Tice H."/>
            <person name="Bornberg-Bauer E."/>
            <person name="Green P.J."/>
            <person name="Pearson G.A."/>
            <person name="Procaccini G."/>
            <person name="Duarte C.M."/>
            <person name="Schmutz J."/>
            <person name="Reusch T.B.H."/>
            <person name="Van de Peer Y."/>
        </authorList>
    </citation>
    <scope>NUCLEOTIDE SEQUENCE [LARGE SCALE GENOMIC DNA]</scope>
    <source>
        <strain evidence="4">cv. Finnish</strain>
    </source>
</reference>
<evidence type="ECO:0000259" key="2">
    <source>
        <dbReference type="Pfam" id="PF13960"/>
    </source>
</evidence>
<organism evidence="3 4">
    <name type="scientific">Zostera marina</name>
    <name type="common">Eelgrass</name>
    <dbReference type="NCBI Taxonomy" id="29655"/>
    <lineage>
        <taxon>Eukaryota</taxon>
        <taxon>Viridiplantae</taxon>
        <taxon>Streptophyta</taxon>
        <taxon>Embryophyta</taxon>
        <taxon>Tracheophyta</taxon>
        <taxon>Spermatophyta</taxon>
        <taxon>Magnoliopsida</taxon>
        <taxon>Liliopsida</taxon>
        <taxon>Zosteraceae</taxon>
        <taxon>Zostera</taxon>
    </lineage>
</organism>
<evidence type="ECO:0000256" key="1">
    <source>
        <dbReference type="SAM" id="MobiDB-lite"/>
    </source>
</evidence>
<dbReference type="PANTHER" id="PTHR48258:SF14">
    <property type="entry name" value="OS02G0583300 PROTEIN"/>
    <property type="match status" value="1"/>
</dbReference>
<dbReference type="Proteomes" id="UP000036987">
    <property type="component" value="Unassembled WGS sequence"/>
</dbReference>
<comment type="caution">
    <text evidence="3">The sequence shown here is derived from an EMBL/GenBank/DDBJ whole genome shotgun (WGS) entry which is preliminary data.</text>
</comment>
<protein>
    <recommendedName>
        <fullName evidence="2">DUF4218 domain-containing protein</fullName>
    </recommendedName>
</protein>
<feature type="region of interest" description="Disordered" evidence="1">
    <location>
        <begin position="200"/>
        <end position="231"/>
    </location>
</feature>
<name>A0A0K9PP02_ZOSMR</name>
<proteinExistence type="predicted"/>
<evidence type="ECO:0000313" key="4">
    <source>
        <dbReference type="Proteomes" id="UP000036987"/>
    </source>
</evidence>
<sequence length="365" mass="43030">MIMQQLLPIALRRSTHPKVTSVLVDICKYFNAICSKEIVAEHMERLEKNIVITMCNLEKIFPSSFFTIMIHLVVHLASEEKVVGPVHYRWMYPIERYLLTLKKYVRTRSHPEGSIAEKYLADESMTFCSRFLHNVETKSNRTERYIDGYYGASTHTSFTKLEHGQMYWLLVAFVLSFFTVVTTPGQNEYYDHLSDEQDYDHPNLHDMNTAGSSQMKKKTREQNKDHAKYHPSQGQRFVIKFRNDQIVHDSVVRKLNKKCAMVANDFKLLPMDVPWIEQDQKNIDEAMSTIQREFDYSGSTFGYRRVNERLNKLWRSAYNALLDKYNNKDLTVEEVMKTLPDYIIKEQFLKKLIEKRSPRGLVRIN</sequence>
<dbReference type="Pfam" id="PF13960">
    <property type="entry name" value="DUF4218"/>
    <property type="match status" value="1"/>
</dbReference>
<feature type="domain" description="DUF4218" evidence="2">
    <location>
        <begin position="33"/>
        <end position="144"/>
    </location>
</feature>
<dbReference type="AlphaFoldDB" id="A0A0K9PP02"/>
<keyword evidence="4" id="KW-1185">Reference proteome</keyword>
<dbReference type="EMBL" id="LFYR01000733">
    <property type="protein sequence ID" value="KMZ69970.1"/>
    <property type="molecule type" value="Genomic_DNA"/>
</dbReference>
<accession>A0A0K9PP02</accession>
<gene>
    <name evidence="3" type="ORF">ZOSMA_201G00010</name>
</gene>
<evidence type="ECO:0000313" key="3">
    <source>
        <dbReference type="EMBL" id="KMZ69970.1"/>
    </source>
</evidence>